<evidence type="ECO:0000313" key="2">
    <source>
        <dbReference type="EMBL" id="MDT0418635.1"/>
    </source>
</evidence>
<comment type="caution">
    <text evidence="2">The sequence shown here is derived from an EMBL/GenBank/DDBJ whole genome shotgun (WGS) entry which is preliminary data.</text>
</comment>
<evidence type="ECO:0000256" key="1">
    <source>
        <dbReference type="SAM" id="MobiDB-lite"/>
    </source>
</evidence>
<gene>
    <name evidence="2" type="ORF">RM574_24425</name>
</gene>
<organism evidence="2 3">
    <name type="scientific">Streptomyces evansiae</name>
    <dbReference type="NCBI Taxonomy" id="3075535"/>
    <lineage>
        <taxon>Bacteria</taxon>
        <taxon>Bacillati</taxon>
        <taxon>Actinomycetota</taxon>
        <taxon>Actinomycetes</taxon>
        <taxon>Kitasatosporales</taxon>
        <taxon>Streptomycetaceae</taxon>
        <taxon>Streptomyces</taxon>
    </lineage>
</organism>
<accession>A0ABD5EEJ1</accession>
<name>A0ABD5EEJ1_9ACTN</name>
<feature type="region of interest" description="Disordered" evidence="1">
    <location>
        <begin position="47"/>
        <end position="79"/>
    </location>
</feature>
<reference evidence="3" key="1">
    <citation type="submission" date="2023-07" db="EMBL/GenBank/DDBJ databases">
        <title>30 novel species of actinomycetes from the DSMZ collection.</title>
        <authorList>
            <person name="Nouioui I."/>
        </authorList>
    </citation>
    <scope>NUCLEOTIDE SEQUENCE [LARGE SCALE GENOMIC DNA]</scope>
    <source>
        <strain evidence="3">DSM 41982</strain>
    </source>
</reference>
<protein>
    <submittedName>
        <fullName evidence="2">Uncharacterized protein</fullName>
    </submittedName>
</protein>
<evidence type="ECO:0000313" key="3">
    <source>
        <dbReference type="Proteomes" id="UP001183607"/>
    </source>
</evidence>
<sequence>MRPEHFLTYLKELLPTARTFAEAGEKKYPFGMVIPRPSGEDRWQVIGQLSPAEKHDTPAPATTGTPTEGPPPPDTAPAPAWLAATLTAAAHPEIAAITVWPTTPGLTIDYHNGAKTFVRGL</sequence>
<dbReference type="Proteomes" id="UP001183607">
    <property type="component" value="Unassembled WGS sequence"/>
</dbReference>
<dbReference type="AlphaFoldDB" id="A0ABD5EEJ1"/>
<dbReference type="EMBL" id="JAVRER010000050">
    <property type="protein sequence ID" value="MDT0418635.1"/>
    <property type="molecule type" value="Genomic_DNA"/>
</dbReference>
<feature type="compositionally biased region" description="Low complexity" evidence="1">
    <location>
        <begin position="58"/>
        <end position="67"/>
    </location>
</feature>
<dbReference type="RefSeq" id="WP_093853919.1">
    <property type="nucleotide sequence ID" value="NZ_JAVRER010000050.1"/>
</dbReference>
<proteinExistence type="predicted"/>